<dbReference type="EMBL" id="BDQF01000014">
    <property type="protein sequence ID" value="GAW82884.1"/>
    <property type="molecule type" value="Genomic_DNA"/>
</dbReference>
<comment type="caution">
    <text evidence="2">The sequence shown here is derived from an EMBL/GenBank/DDBJ whole genome shotgun (WGS) entry which is preliminary data.</text>
</comment>
<dbReference type="OrthoDB" id="372577at2759"/>
<gene>
    <name evidence="2" type="ORF">PGO_131560</name>
</gene>
<dbReference type="RefSeq" id="XP_028545473.1">
    <property type="nucleotide sequence ID" value="XM_028689672.1"/>
</dbReference>
<keyword evidence="3" id="KW-1185">Reference proteome</keyword>
<organism evidence="2 3">
    <name type="scientific">Plasmodium gonderi</name>
    <dbReference type="NCBI Taxonomy" id="77519"/>
    <lineage>
        <taxon>Eukaryota</taxon>
        <taxon>Sar</taxon>
        <taxon>Alveolata</taxon>
        <taxon>Apicomplexa</taxon>
        <taxon>Aconoidasida</taxon>
        <taxon>Haemosporida</taxon>
        <taxon>Plasmodiidae</taxon>
        <taxon>Plasmodium</taxon>
        <taxon>Plasmodium (Plasmodium)</taxon>
    </lineage>
</organism>
<dbReference type="GeneID" id="39749622"/>
<dbReference type="Proteomes" id="UP000195521">
    <property type="component" value="Unassembled WGS sequence"/>
</dbReference>
<proteinExistence type="predicted"/>
<name>A0A1Y1JSF1_PLAGO</name>
<protein>
    <submittedName>
        <fullName evidence="2">Uncharacterized protein</fullName>
    </submittedName>
</protein>
<dbReference type="OMA" id="MKPKMWI"/>
<evidence type="ECO:0000313" key="2">
    <source>
        <dbReference type="EMBL" id="GAW82884.1"/>
    </source>
</evidence>
<evidence type="ECO:0000313" key="3">
    <source>
        <dbReference type="Proteomes" id="UP000195521"/>
    </source>
</evidence>
<dbReference type="AlphaFoldDB" id="A0A1Y1JSF1"/>
<reference evidence="3" key="1">
    <citation type="submission" date="2017-04" db="EMBL/GenBank/DDBJ databases">
        <title>Plasmodium gonderi genome.</title>
        <authorList>
            <person name="Arisue N."/>
            <person name="Honma H."/>
            <person name="Kawai S."/>
            <person name="Tougan T."/>
            <person name="Tanabe K."/>
            <person name="Horii T."/>
        </authorList>
    </citation>
    <scope>NUCLEOTIDE SEQUENCE [LARGE SCALE GENOMIC DNA]</scope>
    <source>
        <strain evidence="3">ATCC 30045</strain>
    </source>
</reference>
<sequence length="389" mass="44809">MGNISCAQQKKPLTMLELSTKIGEYRTINEGDPEMIEDPDFPQKMMNEALSNNTTIDGNAVQGTFVYYPNKMKPKMWIGNYRILNPEDILCTDVAEKIGFSESEWKNYMKARKREQDEPNNVEIVPSFDSAQGVHSMTLKETKKRGNIDPCYGENGEDLESYGRTQFINDPFRSNGKYEGKNGHDNDQHPHSNSCIVEDNEFDEDIYYDMNSTREEESGLMDEVEGVEIVENMRVLNKRDIYNKHKHANQLREGKHDELRRGYIEKLNNEIATINAQQEKIINEKRNDLFMYSKSNRSKLVVPENNGSLLMQNVNRSKKGEKNNIIAELISENNKKFSSKIYSLNKKKKEGYANLSSMSTKGSLQMKTSSKDKDSTLNRTVYLNRTLVK</sequence>
<accession>A0A1Y1JSF1</accession>
<evidence type="ECO:0000256" key="1">
    <source>
        <dbReference type="SAM" id="MobiDB-lite"/>
    </source>
</evidence>
<feature type="compositionally biased region" description="Basic and acidic residues" evidence="1">
    <location>
        <begin position="176"/>
        <end position="190"/>
    </location>
</feature>
<feature type="region of interest" description="Disordered" evidence="1">
    <location>
        <begin position="170"/>
        <end position="195"/>
    </location>
</feature>